<keyword evidence="3" id="KW-1133">Transmembrane helix</keyword>
<comment type="similarity">
    <text evidence="1">Belongs to the TCP11 family.</text>
</comment>
<dbReference type="PANTHER" id="PTHR12832">
    <property type="entry name" value="TESTIS-SPECIFIC PROTEIN PBS13 T-COMPLEX 11"/>
    <property type="match status" value="1"/>
</dbReference>
<dbReference type="GO" id="GO:0007165">
    <property type="term" value="P:signal transduction"/>
    <property type="evidence" value="ECO:0007669"/>
    <property type="project" value="TreeGrafter"/>
</dbReference>
<feature type="compositionally biased region" description="Basic and acidic residues" evidence="2">
    <location>
        <begin position="1"/>
        <end position="33"/>
    </location>
</feature>
<accession>A0A0N5A7J7</accession>
<dbReference type="PANTHER" id="PTHR12832:SF11">
    <property type="entry name" value="LD23868P"/>
    <property type="match status" value="1"/>
</dbReference>
<feature type="region of interest" description="Disordered" evidence="2">
    <location>
        <begin position="1"/>
        <end position="50"/>
    </location>
</feature>
<reference evidence="5" key="1">
    <citation type="submission" date="2017-02" db="UniProtKB">
        <authorList>
            <consortium name="WormBaseParasite"/>
        </authorList>
    </citation>
    <scope>IDENTIFICATION</scope>
</reference>
<organism evidence="4 5">
    <name type="scientific">Syphacia muris</name>
    <dbReference type="NCBI Taxonomy" id="451379"/>
    <lineage>
        <taxon>Eukaryota</taxon>
        <taxon>Metazoa</taxon>
        <taxon>Ecdysozoa</taxon>
        <taxon>Nematoda</taxon>
        <taxon>Chromadorea</taxon>
        <taxon>Rhabditida</taxon>
        <taxon>Spirurina</taxon>
        <taxon>Oxyuridomorpha</taxon>
        <taxon>Oxyuroidea</taxon>
        <taxon>Oxyuridae</taxon>
        <taxon>Syphacia</taxon>
    </lineage>
</organism>
<name>A0A0N5A7J7_9BILA</name>
<dbReference type="STRING" id="451379.A0A0N5A7J7"/>
<dbReference type="InterPro" id="IPR008862">
    <property type="entry name" value="Tcp11"/>
</dbReference>
<feature type="transmembrane region" description="Helical" evidence="3">
    <location>
        <begin position="309"/>
        <end position="331"/>
    </location>
</feature>
<dbReference type="Proteomes" id="UP000046393">
    <property type="component" value="Unplaced"/>
</dbReference>
<sequence length="486" mass="56015">MDQASKDEDTGDGKNGERSVDNDGGKSKEEKFRSAMPVLTSESEQQNALPSWVAGASPARFVTLDELMDMSKAMENMALVHEMAVNPEFSISETSSNPIEKAVKDCVHKIFWEKMRDDLNKQPPDYTNAFLTLLDIKKMIFDLLTPQHVRLKMEIDSRLDEVLLKQQLDNNCLDWKQLAEYLICLLGRLCAPIRDEMVKKLKEKTDVVDILRGSCELLEIMKVDMANFEMKQNRAFIEDHSAVYERNQFLKLLEKDPSILFLLVISVLFFFGTIISNAYMQLLEWDSKNPYPSTMLVDRNRLEQLSNKYLQLITCTSCILVTCMSIGQNFVDTAEFKQKLKEELMAITVDLKAENVSETLEAIYLHCDKRAGEIYNSKKEKGLWTEEKSKSLKSQIMSLKSEKNPVRNLMRNVFFVLFFILHFQQPSKQQQLPAGVSMVREELNSFTATFIRLVNHNRKVFGVFYGGIIKKLIRRSPCPFYLAFLH</sequence>
<evidence type="ECO:0000313" key="5">
    <source>
        <dbReference type="WBParaSite" id="SMUV_0000000001-mRNA-1"/>
    </source>
</evidence>
<proteinExistence type="inferred from homology"/>
<keyword evidence="3" id="KW-0472">Membrane</keyword>
<evidence type="ECO:0000256" key="3">
    <source>
        <dbReference type="SAM" id="Phobius"/>
    </source>
</evidence>
<evidence type="ECO:0000313" key="4">
    <source>
        <dbReference type="Proteomes" id="UP000046393"/>
    </source>
</evidence>
<dbReference type="Pfam" id="PF05794">
    <property type="entry name" value="Tcp11"/>
    <property type="match status" value="2"/>
</dbReference>
<keyword evidence="3" id="KW-0812">Transmembrane</keyword>
<keyword evidence="4" id="KW-1185">Reference proteome</keyword>
<feature type="compositionally biased region" description="Polar residues" evidence="2">
    <location>
        <begin position="40"/>
        <end position="49"/>
    </location>
</feature>
<dbReference type="WBParaSite" id="SMUV_0000000001-mRNA-1">
    <property type="protein sequence ID" value="SMUV_0000000001-mRNA-1"/>
    <property type="gene ID" value="SMUV_0000000001"/>
</dbReference>
<evidence type="ECO:0000256" key="2">
    <source>
        <dbReference type="SAM" id="MobiDB-lite"/>
    </source>
</evidence>
<dbReference type="AlphaFoldDB" id="A0A0N5A7J7"/>
<feature type="transmembrane region" description="Helical" evidence="3">
    <location>
        <begin position="259"/>
        <end position="280"/>
    </location>
</feature>
<evidence type="ECO:0000256" key="1">
    <source>
        <dbReference type="ARBA" id="ARBA00010954"/>
    </source>
</evidence>
<protein>
    <submittedName>
        <fullName evidence="5">T-complex 11 like 2</fullName>
    </submittedName>
</protein>